<dbReference type="Proteomes" id="UP000019494">
    <property type="component" value="Unassembled WGS sequence"/>
</dbReference>
<dbReference type="RefSeq" id="WP_034722893.1">
    <property type="nucleotide sequence ID" value="NZ_AWQS01000514.1"/>
</dbReference>
<accession>W9GFW1</accession>
<evidence type="ECO:0000313" key="3">
    <source>
        <dbReference type="Proteomes" id="UP000019494"/>
    </source>
</evidence>
<proteinExistence type="predicted"/>
<dbReference type="InterPro" id="IPR007712">
    <property type="entry name" value="RelE/ParE_toxin"/>
</dbReference>
<evidence type="ECO:0008006" key="4">
    <source>
        <dbReference type="Google" id="ProtNLM"/>
    </source>
</evidence>
<reference evidence="3" key="1">
    <citation type="submission" date="2013-08" db="EMBL/GenBank/DDBJ databases">
        <title>Intrasporangium oryzae NRRL B-24470.</title>
        <authorList>
            <person name="Liu H."/>
            <person name="Wang G."/>
        </authorList>
    </citation>
    <scope>NUCLEOTIDE SEQUENCE [LARGE SCALE GENOMIC DNA]</scope>
    <source>
        <strain evidence="3">Q5-1</strain>
    </source>
</reference>
<protein>
    <recommendedName>
        <fullName evidence="4">Plasmid stabilization protein</fullName>
    </recommendedName>
</protein>
<evidence type="ECO:0000256" key="1">
    <source>
        <dbReference type="ARBA" id="ARBA00022649"/>
    </source>
</evidence>
<dbReference type="Pfam" id="PF05016">
    <property type="entry name" value="ParE_toxin"/>
    <property type="match status" value="1"/>
</dbReference>
<keyword evidence="1" id="KW-1277">Toxin-antitoxin system</keyword>
<dbReference type="OrthoDB" id="3174173at2"/>
<dbReference type="EMBL" id="AWQS01000514">
    <property type="protein sequence ID" value="EWT03723.1"/>
    <property type="molecule type" value="Genomic_DNA"/>
</dbReference>
<gene>
    <name evidence="2" type="ORF">N864_19175</name>
</gene>
<sequence>MTVVLGEHAVVDLRRVRDGYARVDPALSGNFADAFDTVISRIRAFAHGAPPVDGFPGLRRARMRRFPYGVFYRDLPAQDPVILVVRVVHGSRDTSRRHDH</sequence>
<dbReference type="AlphaFoldDB" id="W9GFW1"/>
<organism evidence="2 3">
    <name type="scientific">Intrasporangium chromatireducens Q5-1</name>
    <dbReference type="NCBI Taxonomy" id="584657"/>
    <lineage>
        <taxon>Bacteria</taxon>
        <taxon>Bacillati</taxon>
        <taxon>Actinomycetota</taxon>
        <taxon>Actinomycetes</taxon>
        <taxon>Micrococcales</taxon>
        <taxon>Intrasporangiaceae</taxon>
        <taxon>Intrasporangium</taxon>
    </lineage>
</organism>
<evidence type="ECO:0000313" key="2">
    <source>
        <dbReference type="EMBL" id="EWT03723.1"/>
    </source>
</evidence>
<comment type="caution">
    <text evidence="2">The sequence shown here is derived from an EMBL/GenBank/DDBJ whole genome shotgun (WGS) entry which is preliminary data.</text>
</comment>
<dbReference type="Gene3D" id="3.30.2310.20">
    <property type="entry name" value="RelE-like"/>
    <property type="match status" value="1"/>
</dbReference>
<dbReference type="InterPro" id="IPR035093">
    <property type="entry name" value="RelE/ParE_toxin_dom_sf"/>
</dbReference>
<keyword evidence="3" id="KW-1185">Reference proteome</keyword>
<name>W9GFW1_9MICO</name>